<accession>A0A1Y5I2F4</accession>
<dbReference type="eggNOG" id="KOG0941">
    <property type="taxonomic scope" value="Eukaryota"/>
</dbReference>
<evidence type="ECO:0000313" key="6">
    <source>
        <dbReference type="EMBL" id="OUS42354.1"/>
    </source>
</evidence>
<feature type="region of interest" description="Disordered" evidence="4">
    <location>
        <begin position="1"/>
        <end position="23"/>
    </location>
</feature>
<dbReference type="PANTHER" id="PTHR45982">
    <property type="entry name" value="REGULATOR OF CHROMOSOME CONDENSATION"/>
    <property type="match status" value="1"/>
</dbReference>
<evidence type="ECO:0000256" key="2">
    <source>
        <dbReference type="ARBA" id="ARBA00022737"/>
    </source>
</evidence>
<dbReference type="SUPFAM" id="SSF81383">
    <property type="entry name" value="F-box domain"/>
    <property type="match status" value="1"/>
</dbReference>
<feature type="domain" description="F-box" evidence="5">
    <location>
        <begin position="89"/>
        <end position="139"/>
    </location>
</feature>
<sequence length="635" mass="67585">MSEHPTAGERLARRESMTTNDAVDARLAFGTMSSGMEMVERKSNLSSLPPRSPEIGQKRRASVETRWTSARGKESKRARARPPASEWDLGVLSELPTEVLELVLLNLQARDLAVVGATCAYFNASGIIERVAAARLERVPRADALVLTKRDSYLKAWHHCTVSEQAERASANVSLGQFHTACVVTDAEGDKVGTTIATFGRGFHGQLGLGSYDNHAAPAFVRMGDELARGHDSDDEHFEGVDSIALGGSHCVALSRDGGVISWGLASSGELGYTGNTPIEVNVPRRVFVGIDICTKITQVTTGSNHTMAIDEFGRLFACGRGRHGQLGHGTFRDAAPFSRVEALKGMHVVSAVCGGSHSVCITSDGNVWAWGDCRYGQLGLGDLTFAAAAGWNNGVPWPCLVESLNDMDEPVASVSAGGAHSIFVTAGGRMFVCGRGKHGALGVGKNPFLTIGPPTSACGNRLTPEAVNIHHFVRRADGSVDQNRVQQCSCGPRCRVAVAAAGATHSCCLTACGGVFTTGENSYGQLGHGDKKSTFVFTRVEALRGKRVITVASGHNHTGAMVENTDGSNSLYTWGRGDWGQLGTGNMRSYTTPQEVKGFNVAPPRPESEILMYKQNLDSAEESENGDSDSESEF</sequence>
<gene>
    <name evidence="6" type="ORF">BE221DRAFT_187018</name>
</gene>
<feature type="repeat" description="RCC1" evidence="3">
    <location>
        <begin position="366"/>
        <end position="428"/>
    </location>
</feature>
<dbReference type="InterPro" id="IPR001810">
    <property type="entry name" value="F-box_dom"/>
</dbReference>
<keyword evidence="1" id="KW-0344">Guanine-nucleotide releasing factor</keyword>
<dbReference type="AlphaFoldDB" id="A0A1Y5I2F4"/>
<evidence type="ECO:0000259" key="5">
    <source>
        <dbReference type="PROSITE" id="PS50181"/>
    </source>
</evidence>
<dbReference type="PANTHER" id="PTHR45982:SF1">
    <property type="entry name" value="REGULATOR OF CHROMOSOME CONDENSATION"/>
    <property type="match status" value="1"/>
</dbReference>
<dbReference type="InterPro" id="IPR051553">
    <property type="entry name" value="Ran_GTPase-activating"/>
</dbReference>
<dbReference type="GO" id="GO:0005737">
    <property type="term" value="C:cytoplasm"/>
    <property type="evidence" value="ECO:0007669"/>
    <property type="project" value="TreeGrafter"/>
</dbReference>
<dbReference type="GO" id="GO:0005085">
    <property type="term" value="F:guanyl-nucleotide exchange factor activity"/>
    <property type="evidence" value="ECO:0007669"/>
    <property type="project" value="TreeGrafter"/>
</dbReference>
<feature type="repeat" description="RCC1" evidence="3">
    <location>
        <begin position="314"/>
        <end position="365"/>
    </location>
</feature>
<name>A0A1Y5I2F4_OSTTA</name>
<feature type="repeat" description="RCC1" evidence="3">
    <location>
        <begin position="194"/>
        <end position="257"/>
    </location>
</feature>
<dbReference type="Pfam" id="PF00415">
    <property type="entry name" value="RCC1"/>
    <property type="match status" value="2"/>
</dbReference>
<dbReference type="Pfam" id="PF25390">
    <property type="entry name" value="WD40_RLD"/>
    <property type="match status" value="1"/>
</dbReference>
<dbReference type="SUPFAM" id="SSF50985">
    <property type="entry name" value="RCC1/BLIP-II"/>
    <property type="match status" value="2"/>
</dbReference>
<feature type="repeat" description="RCC1" evidence="3">
    <location>
        <begin position="258"/>
        <end position="313"/>
    </location>
</feature>
<evidence type="ECO:0000256" key="3">
    <source>
        <dbReference type="PROSITE-ProRule" id="PRU00235"/>
    </source>
</evidence>
<evidence type="ECO:0000256" key="1">
    <source>
        <dbReference type="ARBA" id="ARBA00022658"/>
    </source>
</evidence>
<dbReference type="InterPro" id="IPR036047">
    <property type="entry name" value="F-box-like_dom_sf"/>
</dbReference>
<dbReference type="Gene3D" id="2.130.10.30">
    <property type="entry name" value="Regulator of chromosome condensation 1/beta-lactamase-inhibitor protein II"/>
    <property type="match status" value="3"/>
</dbReference>
<dbReference type="PROSITE" id="PS50012">
    <property type="entry name" value="RCC1_3"/>
    <property type="match status" value="5"/>
</dbReference>
<dbReference type="EMBL" id="KZ155838">
    <property type="protein sequence ID" value="OUS42354.1"/>
    <property type="molecule type" value="Genomic_DNA"/>
</dbReference>
<evidence type="ECO:0000256" key="4">
    <source>
        <dbReference type="SAM" id="MobiDB-lite"/>
    </source>
</evidence>
<organism evidence="6">
    <name type="scientific">Ostreococcus tauri</name>
    <name type="common">Marine green alga</name>
    <dbReference type="NCBI Taxonomy" id="70448"/>
    <lineage>
        <taxon>Eukaryota</taxon>
        <taxon>Viridiplantae</taxon>
        <taxon>Chlorophyta</taxon>
        <taxon>Mamiellophyceae</taxon>
        <taxon>Mamiellales</taxon>
        <taxon>Bathycoccaceae</taxon>
        <taxon>Ostreococcus</taxon>
    </lineage>
</organism>
<feature type="compositionally biased region" description="Basic and acidic residues" evidence="4">
    <location>
        <begin position="1"/>
        <end position="16"/>
    </location>
</feature>
<reference evidence="6" key="1">
    <citation type="submission" date="2017-04" db="EMBL/GenBank/DDBJ databases">
        <title>Population genomics of picophytoplankton unveils novel chromosome hypervariability.</title>
        <authorList>
            <consortium name="DOE Joint Genome Institute"/>
            <person name="Blanc-Mathieu R."/>
            <person name="Krasovec M."/>
            <person name="Hebrard M."/>
            <person name="Yau S."/>
            <person name="Desgranges E."/>
            <person name="Martin J."/>
            <person name="Schackwitz W."/>
            <person name="Kuo A."/>
            <person name="Salin G."/>
            <person name="Donnadieu C."/>
            <person name="Desdevises Y."/>
            <person name="Sanchez-Ferandin S."/>
            <person name="Moreau H."/>
            <person name="Rivals E."/>
            <person name="Grigoriev I.V."/>
            <person name="Grimsley N."/>
            <person name="Eyre-Walker A."/>
            <person name="Piganeau G."/>
        </authorList>
    </citation>
    <scope>NUCLEOTIDE SEQUENCE [LARGE SCALE GENOMIC DNA]</scope>
    <source>
        <strain evidence="6">RCC 1115</strain>
    </source>
</reference>
<dbReference type="InterPro" id="IPR058923">
    <property type="entry name" value="RCC1-like_dom"/>
</dbReference>
<dbReference type="PROSITE" id="PS50181">
    <property type="entry name" value="FBOX"/>
    <property type="match status" value="1"/>
</dbReference>
<keyword evidence="2" id="KW-0677">Repeat</keyword>
<dbReference type="Proteomes" id="UP000195557">
    <property type="component" value="Unassembled WGS sequence"/>
</dbReference>
<feature type="region of interest" description="Disordered" evidence="4">
    <location>
        <begin position="42"/>
        <end position="83"/>
    </location>
</feature>
<dbReference type="PROSITE" id="PS00626">
    <property type="entry name" value="RCC1_2"/>
    <property type="match status" value="1"/>
</dbReference>
<protein>
    <submittedName>
        <fullName evidence="6">Regulator of chromosome condensation 1/beta-lactamase-inhibitor protein II</fullName>
    </submittedName>
</protein>
<dbReference type="PRINTS" id="PR00633">
    <property type="entry name" value="RCCNDNSATION"/>
</dbReference>
<proteinExistence type="predicted"/>
<dbReference type="InterPro" id="IPR009091">
    <property type="entry name" value="RCC1/BLIP-II"/>
</dbReference>
<dbReference type="InterPro" id="IPR000408">
    <property type="entry name" value="Reg_chr_condens"/>
</dbReference>
<feature type="repeat" description="RCC1" evidence="3">
    <location>
        <begin position="514"/>
        <end position="565"/>
    </location>
</feature>